<gene>
    <name evidence="2" type="ORF">SAMN05444371_1341</name>
</gene>
<evidence type="ECO:0000313" key="2">
    <source>
        <dbReference type="EMBL" id="SHK11837.1"/>
    </source>
</evidence>
<dbReference type="STRING" id="216903.SAMN05444371_1341"/>
<dbReference type="InterPro" id="IPR020018">
    <property type="entry name" value="Motility-assoc_lipoprot_GldH"/>
</dbReference>
<sequence length="153" mass="17708">MLRIISVFILLLSLSSCRNADETVLVKDLQSKWDKKNDQDFDFKINDFQNQKNIIFIVRNNNDYPYSNIRLIASISQNKKLISTDTLNYVLAKPNGEWLGTGFGETKEILFQYKLNYKFPQNGNYSLKVSQAMRRNVLPGIEDIGIKIQNVKP</sequence>
<proteinExistence type="predicted"/>
<evidence type="ECO:0000313" key="3">
    <source>
        <dbReference type="Proteomes" id="UP000184498"/>
    </source>
</evidence>
<keyword evidence="3" id="KW-1185">Reference proteome</keyword>
<name>A0A1M6PV96_9FLAO</name>
<dbReference type="RefSeq" id="WP_072997229.1">
    <property type="nucleotide sequence ID" value="NZ_FRAM01000001.1"/>
</dbReference>
<evidence type="ECO:0000256" key="1">
    <source>
        <dbReference type="SAM" id="SignalP"/>
    </source>
</evidence>
<accession>A0A1M6PV96</accession>
<dbReference type="PROSITE" id="PS51257">
    <property type="entry name" value="PROKAR_LIPOPROTEIN"/>
    <property type="match status" value="1"/>
</dbReference>
<feature type="signal peptide" evidence="1">
    <location>
        <begin position="1"/>
        <end position="20"/>
    </location>
</feature>
<reference evidence="3" key="1">
    <citation type="submission" date="2016-11" db="EMBL/GenBank/DDBJ databases">
        <authorList>
            <person name="Varghese N."/>
            <person name="Submissions S."/>
        </authorList>
    </citation>
    <scope>NUCLEOTIDE SEQUENCE [LARGE SCALE GENOMIC DNA]</scope>
    <source>
        <strain evidence="3">DSM 18016</strain>
    </source>
</reference>
<dbReference type="AlphaFoldDB" id="A0A1M6PV96"/>
<dbReference type="EMBL" id="FRAM01000001">
    <property type="protein sequence ID" value="SHK11837.1"/>
    <property type="molecule type" value="Genomic_DNA"/>
</dbReference>
<feature type="chain" id="PRO_5012500357" evidence="1">
    <location>
        <begin position="21"/>
        <end position="153"/>
    </location>
</feature>
<organism evidence="2 3">
    <name type="scientific">Epilithonimonas mollis</name>
    <dbReference type="NCBI Taxonomy" id="216903"/>
    <lineage>
        <taxon>Bacteria</taxon>
        <taxon>Pseudomonadati</taxon>
        <taxon>Bacteroidota</taxon>
        <taxon>Flavobacteriia</taxon>
        <taxon>Flavobacteriales</taxon>
        <taxon>Weeksellaceae</taxon>
        <taxon>Chryseobacterium group</taxon>
        <taxon>Epilithonimonas</taxon>
    </lineage>
</organism>
<keyword evidence="1" id="KW-0732">Signal</keyword>
<dbReference type="OrthoDB" id="982482at2"/>
<protein>
    <submittedName>
        <fullName evidence="2">Protein involved in gliding motility GldH</fullName>
    </submittedName>
</protein>
<dbReference type="Proteomes" id="UP000184498">
    <property type="component" value="Unassembled WGS sequence"/>
</dbReference>
<dbReference type="Pfam" id="PF14109">
    <property type="entry name" value="GldH_lipo"/>
    <property type="match status" value="1"/>
</dbReference>
<dbReference type="NCBIfam" id="TIGR03511">
    <property type="entry name" value="GldH_lipo"/>
    <property type="match status" value="1"/>
</dbReference>